<feature type="domain" description="GH16" evidence="3">
    <location>
        <begin position="39"/>
        <end position="291"/>
    </location>
</feature>
<dbReference type="InterPro" id="IPR013320">
    <property type="entry name" value="ConA-like_dom_sf"/>
</dbReference>
<keyword evidence="4" id="KW-0378">Hydrolase</keyword>
<dbReference type="Pfam" id="PF26113">
    <property type="entry name" value="GH16_XgeA"/>
    <property type="match status" value="1"/>
</dbReference>
<feature type="compositionally biased region" description="Low complexity" evidence="1">
    <location>
        <begin position="352"/>
        <end position="379"/>
    </location>
</feature>
<proteinExistence type="predicted"/>
<dbReference type="STRING" id="933852.A0A0C3B3Q4"/>
<evidence type="ECO:0000259" key="3">
    <source>
        <dbReference type="PROSITE" id="PS51762"/>
    </source>
</evidence>
<dbReference type="GO" id="GO:0004553">
    <property type="term" value="F:hydrolase activity, hydrolyzing O-glycosyl compounds"/>
    <property type="evidence" value="ECO:0007669"/>
    <property type="project" value="InterPro"/>
</dbReference>
<feature type="compositionally biased region" description="Polar residues" evidence="1">
    <location>
        <begin position="327"/>
        <end position="351"/>
    </location>
</feature>
<protein>
    <submittedName>
        <fullName evidence="4">Glycoside hydrolase family 16 protein</fullName>
    </submittedName>
</protein>
<dbReference type="EMBL" id="KN824309">
    <property type="protein sequence ID" value="KIM26096.1"/>
    <property type="molecule type" value="Genomic_DNA"/>
</dbReference>
<reference evidence="4 5" key="1">
    <citation type="submission" date="2014-04" db="EMBL/GenBank/DDBJ databases">
        <authorList>
            <consortium name="DOE Joint Genome Institute"/>
            <person name="Kuo A."/>
            <person name="Zuccaro A."/>
            <person name="Kohler A."/>
            <person name="Nagy L.G."/>
            <person name="Floudas D."/>
            <person name="Copeland A."/>
            <person name="Barry K.W."/>
            <person name="Cichocki N."/>
            <person name="Veneault-Fourrey C."/>
            <person name="LaButti K."/>
            <person name="Lindquist E.A."/>
            <person name="Lipzen A."/>
            <person name="Lundell T."/>
            <person name="Morin E."/>
            <person name="Murat C."/>
            <person name="Sun H."/>
            <person name="Tunlid A."/>
            <person name="Henrissat B."/>
            <person name="Grigoriev I.V."/>
            <person name="Hibbett D.S."/>
            <person name="Martin F."/>
            <person name="Nordberg H.P."/>
            <person name="Cantor M.N."/>
            <person name="Hua S.X."/>
        </authorList>
    </citation>
    <scope>NUCLEOTIDE SEQUENCE [LARGE SCALE GENOMIC DNA]</scope>
    <source>
        <strain evidence="4 5">MAFF 305830</strain>
    </source>
</reference>
<dbReference type="SUPFAM" id="SSF49899">
    <property type="entry name" value="Concanavalin A-like lectins/glucanases"/>
    <property type="match status" value="1"/>
</dbReference>
<dbReference type="PANTHER" id="PTHR10963">
    <property type="entry name" value="GLYCOSYL HYDROLASE-RELATED"/>
    <property type="match status" value="1"/>
</dbReference>
<organism evidence="4 5">
    <name type="scientific">Serendipita vermifera MAFF 305830</name>
    <dbReference type="NCBI Taxonomy" id="933852"/>
    <lineage>
        <taxon>Eukaryota</taxon>
        <taxon>Fungi</taxon>
        <taxon>Dikarya</taxon>
        <taxon>Basidiomycota</taxon>
        <taxon>Agaricomycotina</taxon>
        <taxon>Agaricomycetes</taxon>
        <taxon>Sebacinales</taxon>
        <taxon>Serendipitaceae</taxon>
        <taxon>Serendipita</taxon>
    </lineage>
</organism>
<evidence type="ECO:0000313" key="4">
    <source>
        <dbReference type="EMBL" id="KIM26096.1"/>
    </source>
</evidence>
<dbReference type="GO" id="GO:0009251">
    <property type="term" value="P:glucan catabolic process"/>
    <property type="evidence" value="ECO:0007669"/>
    <property type="project" value="TreeGrafter"/>
</dbReference>
<accession>A0A0C3B3Q4</accession>
<dbReference type="AlphaFoldDB" id="A0A0C3B3Q4"/>
<sequence length="404" mass="43324">MISQPACYLAVLLSFALSTQATTYSLTDKWVGKSFLEAFSWEAIADPTNGRVNYVSQDISLAQNLTYASDSHFILKADSTSVLTATGPGRNSNRIQSYKRFGHNTVLVADINRMPIGCGTWPALWSTDVSDWPTYGEIDIIEGVNDVPPNAVSLHTTANCSLPSTVPEASGQIVNTDCNWLTNGNSGCNFASTSTNSYGPAFNADGGGWYAMERTPEYIKVWFWSRQDSANVPLDVKEIDQGQIDTSGWGVPFAFFPNTNCDISSKFAEHNIIINLTFCGDWAGNVYTNNGCPGTCVDYVENNPAAFADAIWDFNSITMYGNQSPSGATATSSITSDTEVPSVTSTIGNTDSTSSIESTSVLSITTSSTETSESESTSITYFTDPTSSVMVMTCYPPAATGSVP</sequence>
<dbReference type="Gene3D" id="2.60.120.200">
    <property type="match status" value="1"/>
</dbReference>
<dbReference type="PANTHER" id="PTHR10963:SF24">
    <property type="entry name" value="GLYCOSIDASE C21B10.07-RELATED"/>
    <property type="match status" value="1"/>
</dbReference>
<evidence type="ECO:0000256" key="2">
    <source>
        <dbReference type="SAM" id="SignalP"/>
    </source>
</evidence>
<reference evidence="5" key="2">
    <citation type="submission" date="2015-01" db="EMBL/GenBank/DDBJ databases">
        <title>Evolutionary Origins and Diversification of the Mycorrhizal Mutualists.</title>
        <authorList>
            <consortium name="DOE Joint Genome Institute"/>
            <consortium name="Mycorrhizal Genomics Consortium"/>
            <person name="Kohler A."/>
            <person name="Kuo A."/>
            <person name="Nagy L.G."/>
            <person name="Floudas D."/>
            <person name="Copeland A."/>
            <person name="Barry K.W."/>
            <person name="Cichocki N."/>
            <person name="Veneault-Fourrey C."/>
            <person name="LaButti K."/>
            <person name="Lindquist E.A."/>
            <person name="Lipzen A."/>
            <person name="Lundell T."/>
            <person name="Morin E."/>
            <person name="Murat C."/>
            <person name="Riley R."/>
            <person name="Ohm R."/>
            <person name="Sun H."/>
            <person name="Tunlid A."/>
            <person name="Henrissat B."/>
            <person name="Grigoriev I.V."/>
            <person name="Hibbett D.S."/>
            <person name="Martin F."/>
        </authorList>
    </citation>
    <scope>NUCLEOTIDE SEQUENCE [LARGE SCALE GENOMIC DNA]</scope>
    <source>
        <strain evidence="5">MAFF 305830</strain>
    </source>
</reference>
<feature type="signal peptide" evidence="2">
    <location>
        <begin position="1"/>
        <end position="21"/>
    </location>
</feature>
<gene>
    <name evidence="4" type="ORF">M408DRAFT_25731</name>
</gene>
<dbReference type="PROSITE" id="PS51762">
    <property type="entry name" value="GH16_2"/>
    <property type="match status" value="1"/>
</dbReference>
<dbReference type="HOGENOM" id="CLU_016972_1_1_1"/>
<dbReference type="InterPro" id="IPR050546">
    <property type="entry name" value="Glycosyl_Hydrlase_16"/>
</dbReference>
<dbReference type="CDD" id="cd02181">
    <property type="entry name" value="GH16_fungal_Lam16A_glucanase"/>
    <property type="match status" value="1"/>
</dbReference>
<feature type="region of interest" description="Disordered" evidence="1">
    <location>
        <begin position="327"/>
        <end position="379"/>
    </location>
</feature>
<dbReference type="Proteomes" id="UP000054097">
    <property type="component" value="Unassembled WGS sequence"/>
</dbReference>
<feature type="chain" id="PRO_5002161561" evidence="2">
    <location>
        <begin position="22"/>
        <end position="404"/>
    </location>
</feature>
<dbReference type="OrthoDB" id="192832at2759"/>
<dbReference type="InterPro" id="IPR000757">
    <property type="entry name" value="Beta-glucanase-like"/>
</dbReference>
<evidence type="ECO:0000256" key="1">
    <source>
        <dbReference type="SAM" id="MobiDB-lite"/>
    </source>
</evidence>
<keyword evidence="2" id="KW-0732">Signal</keyword>
<name>A0A0C3B3Q4_SERVB</name>
<keyword evidence="5" id="KW-1185">Reference proteome</keyword>
<evidence type="ECO:0000313" key="5">
    <source>
        <dbReference type="Proteomes" id="UP000054097"/>
    </source>
</evidence>